<dbReference type="InterPro" id="IPR015500">
    <property type="entry name" value="Peptidase_S8_subtilisin-rel"/>
</dbReference>
<dbReference type="PANTHER" id="PTHR43806:SF11">
    <property type="entry name" value="CEREVISIN-RELATED"/>
    <property type="match status" value="1"/>
</dbReference>
<dbReference type="FunFam" id="3.40.50.200:FF:000016">
    <property type="entry name" value="Proprotein convertase subtilisin/kexin type 9"/>
    <property type="match status" value="1"/>
</dbReference>
<dbReference type="PRINTS" id="PR00723">
    <property type="entry name" value="SUBTILISIN"/>
</dbReference>
<dbReference type="PROSITE" id="PS51892">
    <property type="entry name" value="SUBTILASE"/>
    <property type="match status" value="1"/>
</dbReference>
<accession>A0A0L0G3D4</accession>
<evidence type="ECO:0000256" key="2">
    <source>
        <dbReference type="ARBA" id="ARBA00022670"/>
    </source>
</evidence>
<evidence type="ECO:0000256" key="5">
    <source>
        <dbReference type="PROSITE-ProRule" id="PRU01240"/>
    </source>
</evidence>
<evidence type="ECO:0000259" key="8">
    <source>
        <dbReference type="Pfam" id="PF00082"/>
    </source>
</evidence>
<dbReference type="InterPro" id="IPR023828">
    <property type="entry name" value="Peptidase_S8_Ser-AS"/>
</dbReference>
<feature type="chain" id="PRO_5005539064" description="Peptidase S8/S53 domain-containing protein" evidence="7">
    <location>
        <begin position="24"/>
        <end position="582"/>
    </location>
</feature>
<comment type="similarity">
    <text evidence="1 5 6">Belongs to the peptidase S8 family.</text>
</comment>
<dbReference type="Proteomes" id="UP000054560">
    <property type="component" value="Unassembled WGS sequence"/>
</dbReference>
<dbReference type="eggNOG" id="KOG1153">
    <property type="taxonomic scope" value="Eukaryota"/>
</dbReference>
<gene>
    <name evidence="9" type="ORF">SARC_04350</name>
</gene>
<name>A0A0L0G3D4_9EUKA</name>
<evidence type="ECO:0000313" key="9">
    <source>
        <dbReference type="EMBL" id="KNC83384.1"/>
    </source>
</evidence>
<dbReference type="OrthoDB" id="10268044at2759"/>
<keyword evidence="2 5" id="KW-0645">Protease</keyword>
<organism evidence="9 10">
    <name type="scientific">Sphaeroforma arctica JP610</name>
    <dbReference type="NCBI Taxonomy" id="667725"/>
    <lineage>
        <taxon>Eukaryota</taxon>
        <taxon>Ichthyosporea</taxon>
        <taxon>Ichthyophonida</taxon>
        <taxon>Sphaeroforma</taxon>
    </lineage>
</organism>
<keyword evidence="4 5" id="KW-0720">Serine protease</keyword>
<dbReference type="InterPro" id="IPR023827">
    <property type="entry name" value="Peptidase_S8_Asp-AS"/>
</dbReference>
<dbReference type="STRING" id="667725.A0A0L0G3D4"/>
<evidence type="ECO:0000256" key="1">
    <source>
        <dbReference type="ARBA" id="ARBA00011073"/>
    </source>
</evidence>
<dbReference type="InterPro" id="IPR000209">
    <property type="entry name" value="Peptidase_S8/S53_dom"/>
</dbReference>
<dbReference type="Pfam" id="PF00082">
    <property type="entry name" value="Peptidase_S8"/>
    <property type="match status" value="1"/>
</dbReference>
<evidence type="ECO:0000256" key="6">
    <source>
        <dbReference type="RuleBase" id="RU003355"/>
    </source>
</evidence>
<dbReference type="Gene3D" id="3.40.50.200">
    <property type="entry name" value="Peptidase S8/S53 domain"/>
    <property type="match status" value="1"/>
</dbReference>
<proteinExistence type="inferred from homology"/>
<feature type="domain" description="Peptidase S8/S53" evidence="8">
    <location>
        <begin position="149"/>
        <end position="378"/>
    </location>
</feature>
<evidence type="ECO:0000256" key="4">
    <source>
        <dbReference type="ARBA" id="ARBA00022825"/>
    </source>
</evidence>
<sequence length="582" mass="62246">MMIHRRFCSLLAVVSNLVIYAEAELGLTLIDSLTADHNLGVVIRLDKGKSGDSFKERMKNKFGDKYDMQVRGVMSTGSQELIALESPDTDVLQSVLEDIDVAAAEYISPYASKFEPGGAQPIWHLDRINQRDQSLDGNTDQHVTGKADGKGVDIYVVDSGVNVKHSSLWKAFNFYNVFTDEGAEDYYGHGTHVAALVGGTFGPATGSTIYSVKVLDKNGSGSTLTVLTGLNRILAKVTESKNLDNLSKNQVIVVMSLTGSPSPAVDAMIVQLYLANVLVVVAAGNQGANACAYTPARNPAAVTVGASNINDEYASYSNFGSCVDIIAPGTDITSASKDGVSVVYSGTSMAAPLVAGVAAMLWSQEKELSARQVRRNLLIGSTYINGYDYLLGSTALQGTPNRFLFGRLEVIDATFADFESGAVSFDDVAFAAGFDTAEPMYLWEVWAAERRKRYGSQSEQASTLPTFGSNLGTASGNLGTADKNTFTSFYLSDTGGLLSYAGIAAAEVEPNGNLNLNGVNDHLDLVGGSLSSIEITQFLYSIGYGEIQLTLYDQSNDDGGIFGKVMLQSDDDFEASRRRYRG</sequence>
<dbReference type="RefSeq" id="XP_014157286.1">
    <property type="nucleotide sequence ID" value="XM_014301811.1"/>
</dbReference>
<dbReference type="InterPro" id="IPR050131">
    <property type="entry name" value="Peptidase_S8_subtilisin-like"/>
</dbReference>
<dbReference type="InterPro" id="IPR036852">
    <property type="entry name" value="Peptidase_S8/S53_dom_sf"/>
</dbReference>
<dbReference type="GO" id="GO:0004252">
    <property type="term" value="F:serine-type endopeptidase activity"/>
    <property type="evidence" value="ECO:0007669"/>
    <property type="project" value="UniProtKB-UniRule"/>
</dbReference>
<reference evidence="9 10" key="1">
    <citation type="submission" date="2011-02" db="EMBL/GenBank/DDBJ databases">
        <title>The Genome Sequence of Sphaeroforma arctica JP610.</title>
        <authorList>
            <consortium name="The Broad Institute Genome Sequencing Platform"/>
            <person name="Russ C."/>
            <person name="Cuomo C."/>
            <person name="Young S.K."/>
            <person name="Zeng Q."/>
            <person name="Gargeya S."/>
            <person name="Alvarado L."/>
            <person name="Berlin A."/>
            <person name="Chapman S.B."/>
            <person name="Chen Z."/>
            <person name="Freedman E."/>
            <person name="Gellesch M."/>
            <person name="Goldberg J."/>
            <person name="Griggs A."/>
            <person name="Gujja S."/>
            <person name="Heilman E."/>
            <person name="Heiman D."/>
            <person name="Howarth C."/>
            <person name="Mehta T."/>
            <person name="Neiman D."/>
            <person name="Pearson M."/>
            <person name="Roberts A."/>
            <person name="Saif S."/>
            <person name="Shea T."/>
            <person name="Shenoy N."/>
            <person name="Sisk P."/>
            <person name="Stolte C."/>
            <person name="Sykes S."/>
            <person name="White J."/>
            <person name="Yandava C."/>
            <person name="Burger G."/>
            <person name="Gray M.W."/>
            <person name="Holland P.W.H."/>
            <person name="King N."/>
            <person name="Lang F.B.F."/>
            <person name="Roger A.J."/>
            <person name="Ruiz-Trillo I."/>
            <person name="Haas B."/>
            <person name="Nusbaum C."/>
            <person name="Birren B."/>
        </authorList>
    </citation>
    <scope>NUCLEOTIDE SEQUENCE [LARGE SCALE GENOMIC DNA]</scope>
    <source>
        <strain evidence="9 10">JP610</strain>
    </source>
</reference>
<protein>
    <recommendedName>
        <fullName evidence="8">Peptidase S8/S53 domain-containing protein</fullName>
    </recommendedName>
</protein>
<evidence type="ECO:0000313" key="10">
    <source>
        <dbReference type="Proteomes" id="UP000054560"/>
    </source>
</evidence>
<keyword evidence="3 5" id="KW-0378">Hydrolase</keyword>
<feature type="active site" description="Charge relay system" evidence="5">
    <location>
        <position position="158"/>
    </location>
</feature>
<feature type="signal peptide" evidence="7">
    <location>
        <begin position="1"/>
        <end position="23"/>
    </location>
</feature>
<dbReference type="PANTHER" id="PTHR43806">
    <property type="entry name" value="PEPTIDASE S8"/>
    <property type="match status" value="1"/>
</dbReference>
<keyword evidence="10" id="KW-1185">Reference proteome</keyword>
<dbReference type="PROSITE" id="PS00138">
    <property type="entry name" value="SUBTILASE_SER"/>
    <property type="match status" value="1"/>
</dbReference>
<dbReference type="GeneID" id="25904854"/>
<feature type="active site" description="Charge relay system" evidence="5">
    <location>
        <position position="189"/>
    </location>
</feature>
<dbReference type="AlphaFoldDB" id="A0A0L0G3D4"/>
<dbReference type="InterPro" id="IPR034193">
    <property type="entry name" value="PCSK9_ProteinaseK-like"/>
</dbReference>
<dbReference type="EMBL" id="KQ241837">
    <property type="protein sequence ID" value="KNC83384.1"/>
    <property type="molecule type" value="Genomic_DNA"/>
</dbReference>
<dbReference type="CDD" id="cd04077">
    <property type="entry name" value="Peptidases_S8_PCSK9_ProteinaseK_like"/>
    <property type="match status" value="1"/>
</dbReference>
<dbReference type="SUPFAM" id="SSF52743">
    <property type="entry name" value="Subtilisin-like"/>
    <property type="match status" value="1"/>
</dbReference>
<dbReference type="GO" id="GO:0005615">
    <property type="term" value="C:extracellular space"/>
    <property type="evidence" value="ECO:0007669"/>
    <property type="project" value="TreeGrafter"/>
</dbReference>
<dbReference type="PROSITE" id="PS00136">
    <property type="entry name" value="SUBTILASE_ASP"/>
    <property type="match status" value="1"/>
</dbReference>
<feature type="active site" description="Charge relay system" evidence="5">
    <location>
        <position position="348"/>
    </location>
</feature>
<evidence type="ECO:0000256" key="7">
    <source>
        <dbReference type="SAM" id="SignalP"/>
    </source>
</evidence>
<dbReference type="GO" id="GO:0006508">
    <property type="term" value="P:proteolysis"/>
    <property type="evidence" value="ECO:0007669"/>
    <property type="project" value="UniProtKB-KW"/>
</dbReference>
<evidence type="ECO:0000256" key="3">
    <source>
        <dbReference type="ARBA" id="ARBA00022801"/>
    </source>
</evidence>
<keyword evidence="7" id="KW-0732">Signal</keyword>